<evidence type="ECO:0000313" key="6">
    <source>
        <dbReference type="EMBL" id="KGA95948.1"/>
    </source>
</evidence>
<comment type="cofactor">
    <cofactor evidence="1">
        <name>FAD</name>
        <dbReference type="ChEBI" id="CHEBI:57692"/>
    </cofactor>
</comment>
<comment type="caution">
    <text evidence="6">The sequence shown here is derived from an EMBL/GenBank/DDBJ whole genome shotgun (WGS) entry which is preliminary data.</text>
</comment>
<evidence type="ECO:0000256" key="4">
    <source>
        <dbReference type="PIRSR" id="PIRSR601613-1"/>
    </source>
</evidence>
<feature type="binding site" evidence="4">
    <location>
        <position position="206"/>
    </location>
    <ligand>
        <name>FAD</name>
        <dbReference type="ChEBI" id="CHEBI:57692"/>
    </ligand>
</feature>
<accession>A0A094WJ14</accession>
<feature type="domain" description="Amine oxidase" evidence="5">
    <location>
        <begin position="96"/>
        <end position="372"/>
    </location>
</feature>
<dbReference type="SUPFAM" id="SSF54373">
    <property type="entry name" value="FAD-linked reductases, C-terminal domain"/>
    <property type="match status" value="1"/>
</dbReference>
<dbReference type="InterPro" id="IPR036188">
    <property type="entry name" value="FAD/NAD-bd_sf"/>
</dbReference>
<keyword evidence="3" id="KW-0560">Oxidoreductase</keyword>
<dbReference type="Gene3D" id="3.50.50.60">
    <property type="entry name" value="FAD/NAD(P)-binding domain"/>
    <property type="match status" value="1"/>
</dbReference>
<dbReference type="AlphaFoldDB" id="A0A094WJ14"/>
<dbReference type="EMBL" id="ALPT02000091">
    <property type="protein sequence ID" value="KGA95948.1"/>
    <property type="molecule type" value="Genomic_DNA"/>
</dbReference>
<dbReference type="InterPro" id="IPR050703">
    <property type="entry name" value="Flavin_MAO"/>
</dbReference>
<dbReference type="OrthoDB" id="56323at2"/>
<evidence type="ECO:0000256" key="2">
    <source>
        <dbReference type="ARBA" id="ARBA00005995"/>
    </source>
</evidence>
<dbReference type="Proteomes" id="UP000297014">
    <property type="component" value="Unassembled WGS sequence"/>
</dbReference>
<dbReference type="PANTHER" id="PTHR43563">
    <property type="entry name" value="AMINE OXIDASE"/>
    <property type="match status" value="1"/>
</dbReference>
<comment type="similarity">
    <text evidence="2">Belongs to the flavin monoamine oxidase family.</text>
</comment>
<protein>
    <recommendedName>
        <fullName evidence="5">Amine oxidase domain-containing protein</fullName>
    </recommendedName>
</protein>
<dbReference type="STRING" id="1218173.BALCAV_0219235"/>
<name>A0A094WJ14_ALKAL</name>
<keyword evidence="8" id="KW-1185">Reference proteome</keyword>
<evidence type="ECO:0000313" key="9">
    <source>
        <dbReference type="Proteomes" id="UP000297014"/>
    </source>
</evidence>
<gene>
    <name evidence="7" type="ORF">AJ85_19620</name>
    <name evidence="6" type="ORF">BALCAV_0219235</name>
</gene>
<dbReference type="Pfam" id="PF01593">
    <property type="entry name" value="Amino_oxidase"/>
    <property type="match status" value="2"/>
</dbReference>
<evidence type="ECO:0000259" key="5">
    <source>
        <dbReference type="Pfam" id="PF01593"/>
    </source>
</evidence>
<dbReference type="EMBL" id="JALP01000265">
    <property type="protein sequence ID" value="THG89090.1"/>
    <property type="molecule type" value="Genomic_DNA"/>
</dbReference>
<dbReference type="GO" id="GO:0016491">
    <property type="term" value="F:oxidoreductase activity"/>
    <property type="evidence" value="ECO:0007669"/>
    <property type="project" value="UniProtKB-KW"/>
</dbReference>
<dbReference type="InterPro" id="IPR002937">
    <property type="entry name" value="Amino_oxidase"/>
</dbReference>
<evidence type="ECO:0000313" key="7">
    <source>
        <dbReference type="EMBL" id="THG89090.1"/>
    </source>
</evidence>
<feature type="binding site" evidence="4">
    <location>
        <begin position="38"/>
        <end position="39"/>
    </location>
    <ligand>
        <name>FAD</name>
        <dbReference type="ChEBI" id="CHEBI:57692"/>
    </ligand>
</feature>
<sequence length="385" mass="43662">MQDFNKQHYDVIIVGAGLAGLSAAKILKEKGINYKVIEANSRPGGKVFSSYSTERPGYFELGAQFLNKDMTEMVELIKRSGMEILETDVTEDAVEIDEIKKISVDSIIEEVEKDLFIQIDQKDERLFELYKKRIKDNHIQKIISSYHSELFNINPKNLSSKALLDAKEKYLSTQSDLTHQASGPLNHLVLSLEKISKDKIVYDEPVNEVLETEKGYKIRSVNHEYTSDAVILAIPPTAASRLTYSPNLNHHFEKALYSYSDGAIIKMTWAYKKPFWHEYVVEGELKRLKGVIYTESQGVSVIDSSKVGDESRLTMFIGADIAKRLAMKSKAQRIEYALERLHDVFGEVARNYLDMEECVWVNDPYCGGGYSAKVHFNGLYNAATS</sequence>
<feature type="domain" description="Amine oxidase" evidence="5">
    <location>
        <begin position="18"/>
        <end position="86"/>
    </location>
</feature>
<reference evidence="6 8" key="1">
    <citation type="journal article" date="2014" name="Genome Announc.">
        <title>Draft Genome Sequence of Bacillus alcalophilus AV1934, a Classic Alkaliphile Isolated from Human Feces in 1934.</title>
        <authorList>
            <person name="Attie O."/>
            <person name="Jayaprakash A."/>
            <person name="Shah H."/>
            <person name="Paulsen I.T."/>
            <person name="Morino M."/>
            <person name="Takahashi Y."/>
            <person name="Narumi I."/>
            <person name="Sachidanandam R."/>
            <person name="Satoh K."/>
            <person name="Ito M."/>
            <person name="Krulwich T.A."/>
        </authorList>
    </citation>
    <scope>NUCLEOTIDE SEQUENCE [LARGE SCALE GENOMIC DNA]</scope>
    <source>
        <strain evidence="6 8">AV1934</strain>
    </source>
</reference>
<dbReference type="PANTHER" id="PTHR43563:SF1">
    <property type="entry name" value="AMINE OXIDASE [FLAVIN-CONTAINING] B"/>
    <property type="match status" value="1"/>
</dbReference>
<dbReference type="eggNOG" id="COG1231">
    <property type="taxonomic scope" value="Bacteria"/>
</dbReference>
<dbReference type="SUPFAM" id="SSF51905">
    <property type="entry name" value="FAD/NAD(P)-binding domain"/>
    <property type="match status" value="1"/>
</dbReference>
<feature type="binding site" evidence="4">
    <location>
        <position position="316"/>
    </location>
    <ligand>
        <name>substrate</name>
    </ligand>
</feature>
<evidence type="ECO:0000256" key="3">
    <source>
        <dbReference type="ARBA" id="ARBA00023002"/>
    </source>
</evidence>
<dbReference type="Proteomes" id="UP000002754">
    <property type="component" value="Unassembled WGS sequence"/>
</dbReference>
<dbReference type="InterPro" id="IPR001613">
    <property type="entry name" value="Flavin_amine_oxidase"/>
</dbReference>
<evidence type="ECO:0000256" key="1">
    <source>
        <dbReference type="ARBA" id="ARBA00001974"/>
    </source>
</evidence>
<reference evidence="7 9" key="2">
    <citation type="submission" date="2014-01" db="EMBL/GenBank/DDBJ databases">
        <title>Draft genome sequencing of Bacillus alcalophilus CGMCC 1.3604.</title>
        <authorList>
            <person name="Yang J."/>
            <person name="Diao L."/>
            <person name="Yang S."/>
        </authorList>
    </citation>
    <scope>NUCLEOTIDE SEQUENCE [LARGE SCALE GENOMIC DNA]</scope>
    <source>
        <strain evidence="7 9">CGMCC 1.3604</strain>
    </source>
</reference>
<evidence type="ECO:0000313" key="8">
    <source>
        <dbReference type="Proteomes" id="UP000002754"/>
    </source>
</evidence>
<dbReference type="RefSeq" id="WP_003323581.1">
    <property type="nucleotide sequence ID" value="NZ_ALPT02000091.1"/>
</dbReference>
<organism evidence="6 8">
    <name type="scientific">Alkalihalobacillus alcalophilus ATCC 27647 = CGMCC 1.3604</name>
    <dbReference type="NCBI Taxonomy" id="1218173"/>
    <lineage>
        <taxon>Bacteria</taxon>
        <taxon>Bacillati</taxon>
        <taxon>Bacillota</taxon>
        <taxon>Bacilli</taxon>
        <taxon>Bacillales</taxon>
        <taxon>Bacillaceae</taxon>
        <taxon>Alkalihalobacillus</taxon>
    </lineage>
</organism>
<dbReference type="PRINTS" id="PR00757">
    <property type="entry name" value="AMINEOXDASEF"/>
</dbReference>
<proteinExistence type="inferred from homology"/>